<dbReference type="AlphaFoldDB" id="A0A9P0FW75"/>
<dbReference type="EMBL" id="LR824027">
    <property type="protein sequence ID" value="CAH0597722.1"/>
    <property type="molecule type" value="Genomic_DNA"/>
</dbReference>
<organism evidence="1 2">
    <name type="scientific">Chrysodeixis includens</name>
    <name type="common">Soybean looper</name>
    <name type="synonym">Pseudoplusia includens</name>
    <dbReference type="NCBI Taxonomy" id="689277"/>
    <lineage>
        <taxon>Eukaryota</taxon>
        <taxon>Metazoa</taxon>
        <taxon>Ecdysozoa</taxon>
        <taxon>Arthropoda</taxon>
        <taxon>Hexapoda</taxon>
        <taxon>Insecta</taxon>
        <taxon>Pterygota</taxon>
        <taxon>Neoptera</taxon>
        <taxon>Endopterygota</taxon>
        <taxon>Lepidoptera</taxon>
        <taxon>Glossata</taxon>
        <taxon>Ditrysia</taxon>
        <taxon>Noctuoidea</taxon>
        <taxon>Noctuidae</taxon>
        <taxon>Plusiinae</taxon>
        <taxon>Chrysodeixis</taxon>
    </lineage>
</organism>
<sequence>MIVYWHDYLLNNFDHITSKLTDVLHVQLAPGNSVQPSFFYKLLENRYFELCTILYRRICQSDNLLPAYKAVVVHCCTSGSETTHKWSGVPLLQQKPSLQAGGRPAGLHNLCFWVT</sequence>
<accession>A0A9P0FW75</accession>
<gene>
    <name evidence="1" type="ORF">CINC_LOCUS7813</name>
</gene>
<keyword evidence="2" id="KW-1185">Reference proteome</keyword>
<protein>
    <submittedName>
        <fullName evidence="1">Uncharacterized protein</fullName>
    </submittedName>
</protein>
<evidence type="ECO:0000313" key="2">
    <source>
        <dbReference type="Proteomes" id="UP001154114"/>
    </source>
</evidence>
<dbReference type="Proteomes" id="UP001154114">
    <property type="component" value="Chromosome 24"/>
</dbReference>
<name>A0A9P0FW75_CHRIL</name>
<evidence type="ECO:0000313" key="1">
    <source>
        <dbReference type="EMBL" id="CAH0597722.1"/>
    </source>
</evidence>
<reference evidence="1" key="1">
    <citation type="submission" date="2021-12" db="EMBL/GenBank/DDBJ databases">
        <authorList>
            <person name="King R."/>
        </authorList>
    </citation>
    <scope>NUCLEOTIDE SEQUENCE</scope>
</reference>
<proteinExistence type="predicted"/>